<name>A0ABT0UGK7_9BACT</name>
<dbReference type="InterPro" id="IPR032506">
    <property type="entry name" value="SGSH_C"/>
</dbReference>
<feature type="non-terminal residue" evidence="4">
    <location>
        <position position="1"/>
    </location>
</feature>
<keyword evidence="2" id="KW-0378">Hydrolase</keyword>
<dbReference type="Proteomes" id="UP001202961">
    <property type="component" value="Unassembled WGS sequence"/>
</dbReference>
<comment type="similarity">
    <text evidence="1">Belongs to the sulfatase family.</text>
</comment>
<proteinExistence type="inferred from homology"/>
<dbReference type="RefSeq" id="WP_250933843.1">
    <property type="nucleotide sequence ID" value="NZ_JAMQBK010000146.1"/>
</dbReference>
<gene>
    <name evidence="4" type="ORF">NB063_31815</name>
</gene>
<reference evidence="4 5" key="1">
    <citation type="journal article" date="2022" name="Syst. Appl. Microbiol.">
        <title>Rhodopirellula aestuarii sp. nov., a novel member of the genus Rhodopirellula isolated from brackish sediments collected in the Tagus River estuary, Portugal.</title>
        <authorList>
            <person name="Vitorino I.R."/>
            <person name="Klimek D."/>
            <person name="Calusinska M."/>
            <person name="Lobo-da-Cunha A."/>
            <person name="Vasconcelos V."/>
            <person name="Lage O.M."/>
        </authorList>
    </citation>
    <scope>NUCLEOTIDE SEQUENCE [LARGE SCALE GENOMIC DNA]</scope>
    <source>
        <strain evidence="4 5">ICT_H3.1</strain>
    </source>
</reference>
<accession>A0ABT0UGK7</accession>
<dbReference type="InterPro" id="IPR050738">
    <property type="entry name" value="Sulfatase"/>
</dbReference>
<comment type="caution">
    <text evidence="4">The sequence shown here is derived from an EMBL/GenBank/DDBJ whole genome shotgun (WGS) entry which is preliminary data.</text>
</comment>
<evidence type="ECO:0000259" key="3">
    <source>
        <dbReference type="Pfam" id="PF16347"/>
    </source>
</evidence>
<dbReference type="Gene3D" id="3.30.1120.10">
    <property type="match status" value="1"/>
</dbReference>
<dbReference type="Pfam" id="PF16347">
    <property type="entry name" value="SGSH_C"/>
    <property type="match status" value="1"/>
</dbReference>
<sequence length="301" mass="34530">SPCNRPGMRGKKGSVYEGGHRVPCFVRWPKRFQAGLDVDKLTSCRDWLPTLVELCDLQLPREISFDGHNIVPLLEGQASAWNDRTMFVERQADQPKMATLPHKRRQYPQYAVLSERWRLVNGELYDLANDPAQTENVAAAHPELVNALAKQYEQYFRDVFSNGAAYTRFQIGAPEEYPIRLTVRDWHPTKDNVIWKQDQLADDNLLINGFWALNVVRGGRYKVRISRFPDDNQAPMRAKHARITIGEQELAKTVYPADSSVSFDVRLSEGHSLLQTWLTDASTGNERGAYFVEFRFLDSDD</sequence>
<evidence type="ECO:0000313" key="5">
    <source>
        <dbReference type="Proteomes" id="UP001202961"/>
    </source>
</evidence>
<dbReference type="InterPro" id="IPR017850">
    <property type="entry name" value="Alkaline_phosphatase_core_sf"/>
</dbReference>
<dbReference type="EMBL" id="JAMQBK010000146">
    <property type="protein sequence ID" value="MCM2375233.1"/>
    <property type="molecule type" value="Genomic_DNA"/>
</dbReference>
<evidence type="ECO:0000256" key="2">
    <source>
        <dbReference type="ARBA" id="ARBA00022801"/>
    </source>
</evidence>
<feature type="domain" description="N-sulphoglucosamine sulphohydrolase C-terminal" evidence="3">
    <location>
        <begin position="13"/>
        <end position="152"/>
    </location>
</feature>
<organism evidence="4 5">
    <name type="scientific">Aporhodopirellula aestuarii</name>
    <dbReference type="NCBI Taxonomy" id="2950107"/>
    <lineage>
        <taxon>Bacteria</taxon>
        <taxon>Pseudomonadati</taxon>
        <taxon>Planctomycetota</taxon>
        <taxon>Planctomycetia</taxon>
        <taxon>Pirellulales</taxon>
        <taxon>Pirellulaceae</taxon>
        <taxon>Aporhodopirellula</taxon>
    </lineage>
</organism>
<dbReference type="PANTHER" id="PTHR42693">
    <property type="entry name" value="ARYLSULFATASE FAMILY MEMBER"/>
    <property type="match status" value="1"/>
</dbReference>
<dbReference type="SUPFAM" id="SSF53649">
    <property type="entry name" value="Alkaline phosphatase-like"/>
    <property type="match status" value="1"/>
</dbReference>
<evidence type="ECO:0000256" key="1">
    <source>
        <dbReference type="ARBA" id="ARBA00008779"/>
    </source>
</evidence>
<protein>
    <submittedName>
        <fullName evidence="4">Sulfatase-like hydrolase/transferase</fullName>
    </submittedName>
</protein>
<dbReference type="Gene3D" id="3.40.720.10">
    <property type="entry name" value="Alkaline Phosphatase, subunit A"/>
    <property type="match status" value="1"/>
</dbReference>
<keyword evidence="5" id="KW-1185">Reference proteome</keyword>
<dbReference type="PANTHER" id="PTHR42693:SF53">
    <property type="entry name" value="ENDO-4-O-SULFATASE"/>
    <property type="match status" value="1"/>
</dbReference>
<evidence type="ECO:0000313" key="4">
    <source>
        <dbReference type="EMBL" id="MCM2375233.1"/>
    </source>
</evidence>